<comment type="caution">
    <text evidence="7">The sequence shown here is derived from an EMBL/GenBank/DDBJ whole genome shotgun (WGS) entry which is preliminary data.</text>
</comment>
<dbReference type="Pfam" id="PF01061">
    <property type="entry name" value="ABC2_membrane"/>
    <property type="match status" value="1"/>
</dbReference>
<dbReference type="InterPro" id="IPR013525">
    <property type="entry name" value="ABC2_TM"/>
</dbReference>
<gene>
    <name evidence="7" type="ORF">A2Z33_03350</name>
</gene>
<evidence type="ECO:0000313" key="7">
    <source>
        <dbReference type="EMBL" id="OGG04167.1"/>
    </source>
</evidence>
<organism evidence="7 8">
    <name type="scientific">Candidatus Gottesmanbacteria bacterium RBG_16_52_11</name>
    <dbReference type="NCBI Taxonomy" id="1798374"/>
    <lineage>
        <taxon>Bacteria</taxon>
        <taxon>Candidatus Gottesmaniibacteriota</taxon>
    </lineage>
</organism>
<evidence type="ECO:0000256" key="2">
    <source>
        <dbReference type="ARBA" id="ARBA00022692"/>
    </source>
</evidence>
<sequence length="260" mass="29206">MNLRHVQGILVRNFYLWFREVDRVFDAFWWSFFDIAIWGFMSSYFAGTTSPSIVGQLLTGLILWTVLSRSQWEISATMVVESWDRNLANIFTSPITLAEFLTASVILGVGKVLLVMSFTSLTAALMIGFNVFAISWWIIPLVGNIFLTGVWLAFIINAIILRFGKNAIAFAWTLVFVINPLSGVMYPISALPVPVQAVSRLLPSAYVFEGMRSLLTSRTIDVTLLWISLGLNLLYIAAGVGVYSYTFRKAREHGWLVKLA</sequence>
<dbReference type="PROSITE" id="PS51012">
    <property type="entry name" value="ABC_TM2"/>
    <property type="match status" value="1"/>
</dbReference>
<feature type="transmembrane region" description="Helical" evidence="5">
    <location>
        <begin position="27"/>
        <end position="46"/>
    </location>
</feature>
<evidence type="ECO:0000256" key="3">
    <source>
        <dbReference type="ARBA" id="ARBA00022989"/>
    </source>
</evidence>
<dbReference type="InterPro" id="IPR000412">
    <property type="entry name" value="ABC_2_transport"/>
</dbReference>
<keyword evidence="2 5" id="KW-0812">Transmembrane</keyword>
<feature type="transmembrane region" description="Helical" evidence="5">
    <location>
        <begin position="121"/>
        <end position="139"/>
    </location>
</feature>
<accession>A0A1F5YW21</accession>
<reference evidence="7 8" key="1">
    <citation type="journal article" date="2016" name="Nat. Commun.">
        <title>Thousands of microbial genomes shed light on interconnected biogeochemical processes in an aquifer system.</title>
        <authorList>
            <person name="Anantharaman K."/>
            <person name="Brown C.T."/>
            <person name="Hug L.A."/>
            <person name="Sharon I."/>
            <person name="Castelle C.J."/>
            <person name="Probst A.J."/>
            <person name="Thomas B.C."/>
            <person name="Singh A."/>
            <person name="Wilkins M.J."/>
            <person name="Karaoz U."/>
            <person name="Brodie E.L."/>
            <person name="Williams K.H."/>
            <person name="Hubbard S.S."/>
            <person name="Banfield J.F."/>
        </authorList>
    </citation>
    <scope>NUCLEOTIDE SEQUENCE [LARGE SCALE GENOMIC DNA]</scope>
</reference>
<feature type="transmembrane region" description="Helical" evidence="5">
    <location>
        <begin position="224"/>
        <end position="245"/>
    </location>
</feature>
<dbReference type="STRING" id="1798374.A2Z33_03350"/>
<evidence type="ECO:0000259" key="6">
    <source>
        <dbReference type="PROSITE" id="PS51012"/>
    </source>
</evidence>
<comment type="similarity">
    <text evidence="5">Belongs to the ABC-2 integral membrane protein family.</text>
</comment>
<dbReference type="AlphaFoldDB" id="A0A1F5YW21"/>
<evidence type="ECO:0000256" key="1">
    <source>
        <dbReference type="ARBA" id="ARBA00004141"/>
    </source>
</evidence>
<feature type="transmembrane region" description="Helical" evidence="5">
    <location>
        <begin position="90"/>
        <end position="114"/>
    </location>
</feature>
<name>A0A1F5YW21_9BACT</name>
<keyword evidence="4 5" id="KW-0472">Membrane</keyword>
<feature type="transmembrane region" description="Helical" evidence="5">
    <location>
        <begin position="145"/>
        <end position="163"/>
    </location>
</feature>
<keyword evidence="5" id="KW-0813">Transport</keyword>
<feature type="transmembrane region" description="Helical" evidence="5">
    <location>
        <begin position="170"/>
        <end position="188"/>
    </location>
</feature>
<dbReference type="GO" id="GO:0043190">
    <property type="term" value="C:ATP-binding cassette (ABC) transporter complex"/>
    <property type="evidence" value="ECO:0007669"/>
    <property type="project" value="InterPro"/>
</dbReference>
<dbReference type="Proteomes" id="UP000178448">
    <property type="component" value="Unassembled WGS sequence"/>
</dbReference>
<feature type="domain" description="ABC transmembrane type-2" evidence="6">
    <location>
        <begin position="22"/>
        <end position="250"/>
    </location>
</feature>
<dbReference type="PANTHER" id="PTHR43229">
    <property type="entry name" value="NODULATION PROTEIN J"/>
    <property type="match status" value="1"/>
</dbReference>
<dbReference type="PRINTS" id="PR00164">
    <property type="entry name" value="ABC2TRNSPORT"/>
</dbReference>
<dbReference type="EMBL" id="MFJD01000004">
    <property type="protein sequence ID" value="OGG04167.1"/>
    <property type="molecule type" value="Genomic_DNA"/>
</dbReference>
<keyword evidence="5" id="KW-1003">Cell membrane</keyword>
<evidence type="ECO:0000256" key="5">
    <source>
        <dbReference type="RuleBase" id="RU361157"/>
    </source>
</evidence>
<dbReference type="InterPro" id="IPR051784">
    <property type="entry name" value="Nod_factor_ABC_transporter"/>
</dbReference>
<proteinExistence type="inferred from homology"/>
<comment type="subcellular location">
    <subcellularLocation>
        <location evidence="5">Cell membrane</location>
        <topology evidence="5">Multi-pass membrane protein</topology>
    </subcellularLocation>
    <subcellularLocation>
        <location evidence="1">Membrane</location>
        <topology evidence="1">Multi-pass membrane protein</topology>
    </subcellularLocation>
</comment>
<protein>
    <recommendedName>
        <fullName evidence="5">Transport permease protein</fullName>
    </recommendedName>
</protein>
<evidence type="ECO:0000256" key="4">
    <source>
        <dbReference type="ARBA" id="ARBA00023136"/>
    </source>
</evidence>
<dbReference type="InterPro" id="IPR047817">
    <property type="entry name" value="ABC2_TM_bact-type"/>
</dbReference>
<dbReference type="PANTHER" id="PTHR43229:SF2">
    <property type="entry name" value="NODULATION PROTEIN J"/>
    <property type="match status" value="1"/>
</dbReference>
<keyword evidence="3 5" id="KW-1133">Transmembrane helix</keyword>
<evidence type="ECO:0000313" key="8">
    <source>
        <dbReference type="Proteomes" id="UP000178448"/>
    </source>
</evidence>
<dbReference type="GO" id="GO:0140359">
    <property type="term" value="F:ABC-type transporter activity"/>
    <property type="evidence" value="ECO:0007669"/>
    <property type="project" value="InterPro"/>
</dbReference>